<dbReference type="Gene3D" id="2.40.30.170">
    <property type="match status" value="1"/>
</dbReference>
<dbReference type="SUPFAM" id="SSF111369">
    <property type="entry name" value="HlyD-like secretion proteins"/>
    <property type="match status" value="1"/>
</dbReference>
<dbReference type="Gene3D" id="2.40.50.100">
    <property type="match status" value="1"/>
</dbReference>
<dbReference type="PANTHER" id="PTHR30469:SF11">
    <property type="entry name" value="BLL4320 PROTEIN"/>
    <property type="match status" value="1"/>
</dbReference>
<evidence type="ECO:0000313" key="2">
    <source>
        <dbReference type="EMBL" id="VAX07834.1"/>
    </source>
</evidence>
<dbReference type="GO" id="GO:0015562">
    <property type="term" value="F:efflux transmembrane transporter activity"/>
    <property type="evidence" value="ECO:0007669"/>
    <property type="project" value="TreeGrafter"/>
</dbReference>
<evidence type="ECO:0000256" key="1">
    <source>
        <dbReference type="SAM" id="Phobius"/>
    </source>
</evidence>
<accession>A0A3B1B788</accession>
<dbReference type="PANTHER" id="PTHR30469">
    <property type="entry name" value="MULTIDRUG RESISTANCE PROTEIN MDTA"/>
    <property type="match status" value="1"/>
</dbReference>
<dbReference type="GO" id="GO:1990281">
    <property type="term" value="C:efflux pump complex"/>
    <property type="evidence" value="ECO:0007669"/>
    <property type="project" value="TreeGrafter"/>
</dbReference>
<sequence>MTDLSDTTDNAAQNRSVSASEFSQAFYRRKQFKITFIALFTVALLGAVFFAKTTVFASLDQEQEILSHALSVQTMVIKAEENYQVRQKYAGNIVAGRESDHGFDTAGLLAEVLVNDGEHVKKGDILARLDMRRLEAQKQELDARLAQAVALNQETKALLDRAQATYDRYSVLVNRNHVSIQKYDDIKFDLIALKARKLANEAAVTLSRAALKSLEINRDLATLTAQFDGSVIRRYQDEGTALAAGTPVIRLIENQKLEIQVGFPQSAIAALKLKETYIFDNQGQQIETSLRAIINRVNQSTRTVTAIFDVTSDTKNIRPGGLAQMAIKTTIQQAGFWLPSGALAESRRGLWSVYTLAPYEGSSEYSLLSRQELQLLYTDSDRVFVRGTLQDGHRVVTTGIHRLVPGQLVRVSESE</sequence>
<keyword evidence="1" id="KW-0812">Transmembrane</keyword>
<gene>
    <name evidence="2" type="ORF">MNBD_ALPHA03-455</name>
</gene>
<reference evidence="2" key="1">
    <citation type="submission" date="2018-06" db="EMBL/GenBank/DDBJ databases">
        <authorList>
            <person name="Zhirakovskaya E."/>
        </authorList>
    </citation>
    <scope>NUCLEOTIDE SEQUENCE</scope>
</reference>
<keyword evidence="1" id="KW-1133">Transmembrane helix</keyword>
<dbReference type="Gene3D" id="2.40.420.20">
    <property type="match status" value="1"/>
</dbReference>
<dbReference type="InterPro" id="IPR006143">
    <property type="entry name" value="RND_pump_MFP"/>
</dbReference>
<feature type="transmembrane region" description="Helical" evidence="1">
    <location>
        <begin position="32"/>
        <end position="51"/>
    </location>
</feature>
<dbReference type="EMBL" id="UOFW01000224">
    <property type="protein sequence ID" value="VAX07834.1"/>
    <property type="molecule type" value="Genomic_DNA"/>
</dbReference>
<keyword evidence="1" id="KW-0472">Membrane</keyword>
<dbReference type="NCBIfam" id="TIGR01730">
    <property type="entry name" value="RND_mfp"/>
    <property type="match status" value="1"/>
</dbReference>
<dbReference type="Gene3D" id="1.10.287.470">
    <property type="entry name" value="Helix hairpin bin"/>
    <property type="match status" value="1"/>
</dbReference>
<protein>
    <submittedName>
        <fullName evidence="2">Uncharacterized protein</fullName>
    </submittedName>
</protein>
<organism evidence="2">
    <name type="scientific">hydrothermal vent metagenome</name>
    <dbReference type="NCBI Taxonomy" id="652676"/>
    <lineage>
        <taxon>unclassified sequences</taxon>
        <taxon>metagenomes</taxon>
        <taxon>ecological metagenomes</taxon>
    </lineage>
</organism>
<proteinExistence type="predicted"/>
<name>A0A3B1B788_9ZZZZ</name>
<dbReference type="AlphaFoldDB" id="A0A3B1B788"/>